<name>A0A0A9Z5V5_LYGHE</name>
<proteinExistence type="predicted"/>
<evidence type="ECO:0000313" key="3">
    <source>
        <dbReference type="EMBL" id="JAG49732.1"/>
    </source>
</evidence>
<sequence>MHRSHQTPDSVDNGFGNQSEEDGWIEDNSTQSCSTVPGRIAPVAPLSPRDLQLKFYMRSVALGRALEFANSMPSFTERRLLDIVEMLKWVNNVVHLMEPNADLGYDLPVEIMDILVGKLPSFFQMSWKELVKRGEGSPNDVRRLREWLVKKATDKMVETIDLLEKNGFDVESVFKNVSNYS</sequence>
<reference evidence="2" key="2">
    <citation type="submission" date="2014-07" db="EMBL/GenBank/DDBJ databases">
        <authorList>
            <person name="Hull J."/>
        </authorList>
    </citation>
    <scope>NUCLEOTIDE SEQUENCE</scope>
</reference>
<protein>
    <submittedName>
        <fullName evidence="2">DNA replication and repair protein recF</fullName>
    </submittedName>
</protein>
<dbReference type="AlphaFoldDB" id="A0A0A9Z5V5"/>
<reference evidence="2" key="1">
    <citation type="journal article" date="2014" name="PLoS ONE">
        <title>Transcriptome-Based Identification of ABC Transporters in the Western Tarnished Plant Bug Lygus hesperus.</title>
        <authorList>
            <person name="Hull J.J."/>
            <person name="Chaney K."/>
            <person name="Geib S.M."/>
            <person name="Fabrick J.A."/>
            <person name="Brent C.S."/>
            <person name="Walsh D."/>
            <person name="Lavine L.C."/>
        </authorList>
    </citation>
    <scope>NUCLEOTIDE SEQUENCE</scope>
</reference>
<accession>A0A0A9Z5V5</accession>
<organism evidence="2">
    <name type="scientific">Lygus hesperus</name>
    <name type="common">Western plant bug</name>
    <dbReference type="NCBI Taxonomy" id="30085"/>
    <lineage>
        <taxon>Eukaryota</taxon>
        <taxon>Metazoa</taxon>
        <taxon>Ecdysozoa</taxon>
        <taxon>Arthropoda</taxon>
        <taxon>Hexapoda</taxon>
        <taxon>Insecta</taxon>
        <taxon>Pterygota</taxon>
        <taxon>Neoptera</taxon>
        <taxon>Paraneoptera</taxon>
        <taxon>Hemiptera</taxon>
        <taxon>Heteroptera</taxon>
        <taxon>Panheteroptera</taxon>
        <taxon>Cimicomorpha</taxon>
        <taxon>Miridae</taxon>
        <taxon>Mirini</taxon>
        <taxon>Lygus</taxon>
    </lineage>
</organism>
<evidence type="ECO:0000256" key="1">
    <source>
        <dbReference type="SAM" id="MobiDB-lite"/>
    </source>
</evidence>
<feature type="compositionally biased region" description="Polar residues" evidence="1">
    <location>
        <begin position="7"/>
        <end position="18"/>
    </location>
</feature>
<feature type="region of interest" description="Disordered" evidence="1">
    <location>
        <begin position="1"/>
        <end position="32"/>
    </location>
</feature>
<dbReference type="EMBL" id="GBHO01006424">
    <property type="protein sequence ID" value="JAG37180.1"/>
    <property type="molecule type" value="Transcribed_RNA"/>
</dbReference>
<reference evidence="3" key="3">
    <citation type="submission" date="2014-09" db="EMBL/GenBank/DDBJ databases">
        <authorList>
            <person name="Magalhaes I.L.F."/>
            <person name="Oliveira U."/>
            <person name="Santos F.R."/>
            <person name="Vidigal T.H.D.A."/>
            <person name="Brescovit A.D."/>
            <person name="Santos A.J."/>
        </authorList>
    </citation>
    <scope>NUCLEOTIDE SEQUENCE</scope>
</reference>
<dbReference type="EMBL" id="GBRD01016094">
    <property type="protein sequence ID" value="JAG49732.1"/>
    <property type="molecule type" value="Transcribed_RNA"/>
</dbReference>
<gene>
    <name evidence="2" type="primary">recF_5</name>
    <name evidence="2" type="ORF">CM83_99881</name>
</gene>
<evidence type="ECO:0000313" key="2">
    <source>
        <dbReference type="EMBL" id="JAG37180.1"/>
    </source>
</evidence>